<accession>A0A7R6SXS4</accession>
<proteinExistence type="predicted"/>
<gene>
    <name evidence="1" type="ORF">TTHT_0231</name>
</gene>
<dbReference type="AlphaFoldDB" id="A0A7R6SXS4"/>
<organism evidence="1 2">
    <name type="scientific">Thermotomaculum hydrothermale</name>
    <dbReference type="NCBI Taxonomy" id="981385"/>
    <lineage>
        <taxon>Bacteria</taxon>
        <taxon>Pseudomonadati</taxon>
        <taxon>Acidobacteriota</taxon>
        <taxon>Holophagae</taxon>
        <taxon>Thermotomaculales</taxon>
        <taxon>Thermotomaculaceae</taxon>
        <taxon>Thermotomaculum</taxon>
    </lineage>
</organism>
<reference evidence="1 2" key="1">
    <citation type="journal article" date="2012" name="Extremophiles">
        <title>Thermotomaculum hydrothermale gen. nov., sp. nov., a novel heterotrophic thermophile within the phylum Acidobacteria from a deep-sea hydrothermal vent chimney in the Southern Okinawa Trough.</title>
        <authorList>
            <person name="Izumi H."/>
            <person name="Nunoura T."/>
            <person name="Miyazaki M."/>
            <person name="Mino S."/>
            <person name="Toki T."/>
            <person name="Takai K."/>
            <person name="Sako Y."/>
            <person name="Sawabe T."/>
            <person name="Nakagawa S."/>
        </authorList>
    </citation>
    <scope>NUCLEOTIDE SEQUENCE [LARGE SCALE GENOMIC DNA]</scope>
    <source>
        <strain evidence="1 2">AC55</strain>
    </source>
</reference>
<keyword evidence="2" id="KW-1185">Reference proteome</keyword>
<name>A0A7R6SXS4_9BACT</name>
<dbReference type="Proteomes" id="UP000595564">
    <property type="component" value="Chromosome"/>
</dbReference>
<protein>
    <submittedName>
        <fullName evidence="1">Uncharacterized protein</fullName>
    </submittedName>
</protein>
<dbReference type="KEGG" id="thyd:TTHT_0231"/>
<evidence type="ECO:0000313" key="2">
    <source>
        <dbReference type="Proteomes" id="UP000595564"/>
    </source>
</evidence>
<dbReference type="EMBL" id="AP017470">
    <property type="protein sequence ID" value="BBB31855.1"/>
    <property type="molecule type" value="Genomic_DNA"/>
</dbReference>
<evidence type="ECO:0000313" key="1">
    <source>
        <dbReference type="EMBL" id="BBB31855.1"/>
    </source>
</evidence>
<dbReference type="PROSITE" id="PS51257">
    <property type="entry name" value="PROKAR_LIPOPROTEIN"/>
    <property type="match status" value="1"/>
</dbReference>
<sequence length="451" mass="48333">MREKDMMKRLLTIFSLFIVVAGMVACSGGAEGDPQVPSTFKIESVLSEGNTNNVEADMINSDDGLTADYVSVTVSNYLKNASATPSHFNDITIYKYSVHFYRNDGGTVFSDFERAVTETVQVNSTKTFSLELVRLDEKTHGALAGTYSPYEMNAEITLYGKNGSGQYVQAKGTIGITIANFGNDTASLTPSIDLLSADKTIISDGDDVTLFWLLSGSVAEIVIQPGDIHLNPVDYYPYGSYTLHNVTPPVTYTLIVSSPFGTASSEVSIDSAATSGGVIDPVINLFMVSPTTISAGQQAVISYDVSNADSLTLYPGAQTLTLPSGEITVSPTYTTDYVLLAKNNSGGMASATQTLTVNNVTEASITMFTGSRKEVEAGDVITLYWTIEGTYDKAEIFPWNAANDTDKIMEVTGMNSITTPPINNDTTFVLSVYSGNKVINATFEVTLAQNN</sequence>